<proteinExistence type="predicted"/>
<dbReference type="Proteomes" id="UP000499080">
    <property type="component" value="Unassembled WGS sequence"/>
</dbReference>
<sequence length="100" mass="11213">MMRGYKEACNLKYKRLTAKIVTTSNLNLTLERVEGVFIVLPYGSLESGQSGFQAQVRTSVRIFEMSGLHIYKPYPDRTEAENQPISLATRGSDITFSSCT</sequence>
<evidence type="ECO:0000313" key="1">
    <source>
        <dbReference type="EMBL" id="GBM26126.1"/>
    </source>
</evidence>
<protein>
    <submittedName>
        <fullName evidence="1">Uncharacterized protein</fullName>
    </submittedName>
</protein>
<keyword evidence="2" id="KW-1185">Reference proteome</keyword>
<evidence type="ECO:0000313" key="2">
    <source>
        <dbReference type="Proteomes" id="UP000499080"/>
    </source>
</evidence>
<dbReference type="EMBL" id="BGPR01000554">
    <property type="protein sequence ID" value="GBM26126.1"/>
    <property type="molecule type" value="Genomic_DNA"/>
</dbReference>
<gene>
    <name evidence="1" type="ORF">AVEN_87279_1</name>
</gene>
<reference evidence="1 2" key="1">
    <citation type="journal article" date="2019" name="Sci. Rep.">
        <title>Orb-weaving spider Araneus ventricosus genome elucidates the spidroin gene catalogue.</title>
        <authorList>
            <person name="Kono N."/>
            <person name="Nakamura H."/>
            <person name="Ohtoshi R."/>
            <person name="Moran D.A.P."/>
            <person name="Shinohara A."/>
            <person name="Yoshida Y."/>
            <person name="Fujiwara M."/>
            <person name="Mori M."/>
            <person name="Tomita M."/>
            <person name="Arakawa K."/>
        </authorList>
    </citation>
    <scope>NUCLEOTIDE SEQUENCE [LARGE SCALE GENOMIC DNA]</scope>
</reference>
<organism evidence="1 2">
    <name type="scientific">Araneus ventricosus</name>
    <name type="common">Orbweaver spider</name>
    <name type="synonym">Epeira ventricosa</name>
    <dbReference type="NCBI Taxonomy" id="182803"/>
    <lineage>
        <taxon>Eukaryota</taxon>
        <taxon>Metazoa</taxon>
        <taxon>Ecdysozoa</taxon>
        <taxon>Arthropoda</taxon>
        <taxon>Chelicerata</taxon>
        <taxon>Arachnida</taxon>
        <taxon>Araneae</taxon>
        <taxon>Araneomorphae</taxon>
        <taxon>Entelegynae</taxon>
        <taxon>Araneoidea</taxon>
        <taxon>Araneidae</taxon>
        <taxon>Araneus</taxon>
    </lineage>
</organism>
<dbReference type="AlphaFoldDB" id="A0A4Y2ECW1"/>
<accession>A0A4Y2ECW1</accession>
<name>A0A4Y2ECW1_ARAVE</name>
<comment type="caution">
    <text evidence="1">The sequence shown here is derived from an EMBL/GenBank/DDBJ whole genome shotgun (WGS) entry which is preliminary data.</text>
</comment>